<evidence type="ECO:0000313" key="8">
    <source>
        <dbReference type="EMBL" id="CAF3817297.1"/>
    </source>
</evidence>
<dbReference type="SUPFAM" id="SSF51905">
    <property type="entry name" value="FAD/NAD(P)-binding domain"/>
    <property type="match status" value="1"/>
</dbReference>
<dbReference type="PANTHER" id="PTHR43557">
    <property type="entry name" value="APOPTOSIS-INDUCING FACTOR 1"/>
    <property type="match status" value="1"/>
</dbReference>
<dbReference type="GO" id="GO:0005739">
    <property type="term" value="C:mitochondrion"/>
    <property type="evidence" value="ECO:0007669"/>
    <property type="project" value="TreeGrafter"/>
</dbReference>
<evidence type="ECO:0000256" key="3">
    <source>
        <dbReference type="ARBA" id="ARBA00023002"/>
    </source>
</evidence>
<sequence length="320" mass="36598">MQTHYLARLVSKQNFNPIRRTLTKRTLPILRTLIQSNSLQTTTSHRSSYIFRYASTNSSNDEQNQNEKKKNNMTNLIYIVGGLTGVAAIYSIFGNRKNSKGKNQAITESDEKDRQSQDDSNKTLVEKVHDLQGRESIVEEEDPNKIIEMNKNDLTPNIPNFAQYLIIGGGATAMSAFQSIRTHDPKAKVLVISSEKYLPYMRPPLSKDIWYTNDNELIEKHSFKQWNGEEKSLYFNNEEFYTDVKTLNDEENGGVAVVRGRKVIDLDLKNSVARLDNGWQITFEKCLIATGGQPKTLKIFQTASHNLRSKLTFYRGTRFS</sequence>
<dbReference type="GO" id="GO:0006915">
    <property type="term" value="P:apoptotic process"/>
    <property type="evidence" value="ECO:0007669"/>
    <property type="project" value="TreeGrafter"/>
</dbReference>
<name>A0A815B2Y7_9BILA</name>
<organism evidence="7 9">
    <name type="scientific">Rotaria sordida</name>
    <dbReference type="NCBI Taxonomy" id="392033"/>
    <lineage>
        <taxon>Eukaryota</taxon>
        <taxon>Metazoa</taxon>
        <taxon>Spiralia</taxon>
        <taxon>Gnathifera</taxon>
        <taxon>Rotifera</taxon>
        <taxon>Eurotatoria</taxon>
        <taxon>Bdelloidea</taxon>
        <taxon>Philodinida</taxon>
        <taxon>Philodinidae</taxon>
        <taxon>Rotaria</taxon>
    </lineage>
</organism>
<dbReference type="InterPro" id="IPR023753">
    <property type="entry name" value="FAD/NAD-binding_dom"/>
</dbReference>
<feature type="compositionally biased region" description="Basic and acidic residues" evidence="4">
    <location>
        <begin position="109"/>
        <end position="122"/>
    </location>
</feature>
<evidence type="ECO:0000313" key="9">
    <source>
        <dbReference type="Proteomes" id="UP000663864"/>
    </source>
</evidence>
<dbReference type="InterPro" id="IPR036188">
    <property type="entry name" value="FAD/NAD-bd_sf"/>
</dbReference>
<keyword evidence="2" id="KW-0274">FAD</keyword>
<feature type="transmembrane region" description="Helical" evidence="5">
    <location>
        <begin position="76"/>
        <end position="93"/>
    </location>
</feature>
<feature type="domain" description="FAD/NAD(P)-binding" evidence="6">
    <location>
        <begin position="163"/>
        <end position="302"/>
    </location>
</feature>
<keyword evidence="5" id="KW-1133">Transmembrane helix</keyword>
<keyword evidence="3" id="KW-0560">Oxidoreductase</keyword>
<reference evidence="7" key="1">
    <citation type="submission" date="2021-02" db="EMBL/GenBank/DDBJ databases">
        <authorList>
            <person name="Nowell W R."/>
        </authorList>
    </citation>
    <scope>NUCLEOTIDE SEQUENCE</scope>
</reference>
<evidence type="ECO:0000313" key="7">
    <source>
        <dbReference type="EMBL" id="CAF1263588.1"/>
    </source>
</evidence>
<dbReference type="InterPro" id="IPR050446">
    <property type="entry name" value="FAD-oxidoreductase/Apoptosis"/>
</dbReference>
<dbReference type="Pfam" id="PF07992">
    <property type="entry name" value="Pyr_redox_2"/>
    <property type="match status" value="1"/>
</dbReference>
<dbReference type="Proteomes" id="UP000663836">
    <property type="component" value="Unassembled WGS sequence"/>
</dbReference>
<protein>
    <recommendedName>
        <fullName evidence="6">FAD/NAD(P)-binding domain-containing protein</fullName>
    </recommendedName>
</protein>
<dbReference type="GO" id="GO:0071949">
    <property type="term" value="F:FAD binding"/>
    <property type="evidence" value="ECO:0007669"/>
    <property type="project" value="TreeGrafter"/>
</dbReference>
<evidence type="ECO:0000256" key="1">
    <source>
        <dbReference type="ARBA" id="ARBA00022630"/>
    </source>
</evidence>
<evidence type="ECO:0000256" key="5">
    <source>
        <dbReference type="SAM" id="Phobius"/>
    </source>
</evidence>
<keyword evidence="5" id="KW-0812">Transmembrane</keyword>
<dbReference type="EMBL" id="CAJNOT010001915">
    <property type="protein sequence ID" value="CAF1263588.1"/>
    <property type="molecule type" value="Genomic_DNA"/>
</dbReference>
<dbReference type="AlphaFoldDB" id="A0A815B2Y7"/>
<dbReference type="EMBL" id="CAJOBD010001616">
    <property type="protein sequence ID" value="CAF3817297.1"/>
    <property type="molecule type" value="Genomic_DNA"/>
</dbReference>
<keyword evidence="1" id="KW-0285">Flavoprotein</keyword>
<comment type="caution">
    <text evidence="7">The sequence shown here is derived from an EMBL/GenBank/DDBJ whole genome shotgun (WGS) entry which is preliminary data.</text>
</comment>
<evidence type="ECO:0000256" key="2">
    <source>
        <dbReference type="ARBA" id="ARBA00022827"/>
    </source>
</evidence>
<accession>A0A815B2Y7</accession>
<proteinExistence type="predicted"/>
<gene>
    <name evidence="8" type="ORF">JBS370_LOCUS16235</name>
    <name evidence="7" type="ORF">ZHD862_LOCUS26034</name>
</gene>
<evidence type="ECO:0000259" key="6">
    <source>
        <dbReference type="Pfam" id="PF07992"/>
    </source>
</evidence>
<dbReference type="Proteomes" id="UP000663864">
    <property type="component" value="Unassembled WGS sequence"/>
</dbReference>
<feature type="region of interest" description="Disordered" evidence="4">
    <location>
        <begin position="98"/>
        <end position="122"/>
    </location>
</feature>
<keyword evidence="5" id="KW-0472">Membrane</keyword>
<dbReference type="PANTHER" id="PTHR43557:SF4">
    <property type="entry name" value="APOPTOSIS-INDUCING FACTOR 1, MITOCHONDRIAL"/>
    <property type="match status" value="1"/>
</dbReference>
<dbReference type="GO" id="GO:0033108">
    <property type="term" value="P:mitochondrial respiratory chain complex assembly"/>
    <property type="evidence" value="ECO:0007669"/>
    <property type="project" value="TreeGrafter"/>
</dbReference>
<dbReference type="GO" id="GO:0016174">
    <property type="term" value="F:NAD(P)H oxidase H2O2-forming activity"/>
    <property type="evidence" value="ECO:0007669"/>
    <property type="project" value="TreeGrafter"/>
</dbReference>
<evidence type="ECO:0000256" key="4">
    <source>
        <dbReference type="SAM" id="MobiDB-lite"/>
    </source>
</evidence>
<dbReference type="Gene3D" id="3.50.50.60">
    <property type="entry name" value="FAD/NAD(P)-binding domain"/>
    <property type="match status" value="1"/>
</dbReference>